<dbReference type="RefSeq" id="XP_054850920.1">
    <property type="nucleotide sequence ID" value="XM_054994945.1"/>
</dbReference>
<evidence type="ECO:0000313" key="3">
    <source>
        <dbReference type="Proteomes" id="UP001190640"/>
    </source>
</evidence>
<dbReference type="PROSITE" id="PS50003">
    <property type="entry name" value="PH_DOMAIN"/>
    <property type="match status" value="1"/>
</dbReference>
<dbReference type="GO" id="GO:0055037">
    <property type="term" value="C:recycling endosome"/>
    <property type="evidence" value="ECO:0007669"/>
    <property type="project" value="UniProtKB-SubCell"/>
</dbReference>
<dbReference type="Gene3D" id="2.30.29.30">
    <property type="entry name" value="Pleckstrin-homology domain (PH domain)/Phosphotyrosine-binding domain (PTB)"/>
    <property type="match status" value="1"/>
</dbReference>
<dbReference type="GO" id="GO:0042147">
    <property type="term" value="P:retrograde transport, endosome to Golgi"/>
    <property type="evidence" value="ECO:0007669"/>
    <property type="project" value="UniProtKB-UniRule"/>
</dbReference>
<gene>
    <name evidence="4" type="primary">LOC129340260</name>
</gene>
<dbReference type="GO" id="GO:0005769">
    <property type="term" value="C:early endosome"/>
    <property type="evidence" value="ECO:0007669"/>
    <property type="project" value="UniProtKB-SubCell"/>
</dbReference>
<dbReference type="GeneID" id="129340260"/>
<dbReference type="KEGG" id="emc:129340260"/>
<feature type="domain" description="PH" evidence="2">
    <location>
        <begin position="48"/>
        <end position="147"/>
    </location>
</feature>
<dbReference type="GO" id="GO:0030136">
    <property type="term" value="C:clathrin-coated vesicle"/>
    <property type="evidence" value="ECO:0007669"/>
    <property type="project" value="UniProtKB-SubCell"/>
</dbReference>
<proteinExistence type="inferred from homology"/>
<evidence type="ECO:0000256" key="1">
    <source>
        <dbReference type="RuleBase" id="RU369082"/>
    </source>
</evidence>
<comment type="subcellular location">
    <subcellularLocation>
        <location evidence="1">Early endosome</location>
    </subcellularLocation>
    <subcellularLocation>
        <location evidence="1">Recycling endosome</location>
    </subcellularLocation>
    <subcellularLocation>
        <location evidence="1">Golgi apparatus</location>
        <location evidence="1">trans-Golgi network</location>
    </subcellularLocation>
    <subcellularLocation>
        <location evidence="1">Cytoplasmic vesicle</location>
        <location evidence="1">Clathrin-coated vesicle</location>
    </subcellularLocation>
</comment>
<evidence type="ECO:0000259" key="2">
    <source>
        <dbReference type="PROSITE" id="PS50003"/>
    </source>
</evidence>
<keyword evidence="1" id="KW-0967">Endosome</keyword>
<dbReference type="GO" id="GO:0007032">
    <property type="term" value="P:endosome organization"/>
    <property type="evidence" value="ECO:0007669"/>
    <property type="project" value="UniProtKB-UniRule"/>
</dbReference>
<dbReference type="Pfam" id="PF00169">
    <property type="entry name" value="PH"/>
    <property type="match status" value="1"/>
</dbReference>
<sequence>MRVSSPVPTFPGRCNQVIFRHLNGEGQGLTTMKLHISSALVSSRLEHAPDRQGLLYKKSSRSSSYHPCWCQLWGNLLFYRARGGERDPPKLIILEGCTVELRESTSEPYAFEISYPCGLLGKQAYQMAAQNQETMEGWVRALSTAGFGYLRALVAELEGQFQMLKNQQPLKLEVDPVASKKIFKAPLPKMGAEKGYNEKNFSLLHQEFGEDIVRLRHIWQEEMKGKKPPAEDNLIDLG</sequence>
<dbReference type="GO" id="GO:0001881">
    <property type="term" value="P:receptor recycling"/>
    <property type="evidence" value="ECO:0007669"/>
    <property type="project" value="UniProtKB-UniRule"/>
</dbReference>
<keyword evidence="3" id="KW-1185">Reference proteome</keyword>
<keyword evidence="1" id="KW-0968">Cytoplasmic vesicle</keyword>
<dbReference type="InterPro" id="IPR001849">
    <property type="entry name" value="PH_domain"/>
</dbReference>
<comment type="similarity">
    <text evidence="1">Belongs to the sesquipedalian family.</text>
</comment>
<dbReference type="SMART" id="SM00233">
    <property type="entry name" value="PH"/>
    <property type="match status" value="1"/>
</dbReference>
<dbReference type="Proteomes" id="UP001190640">
    <property type="component" value="Chromosome 12"/>
</dbReference>
<dbReference type="GO" id="GO:0005802">
    <property type="term" value="C:trans-Golgi network"/>
    <property type="evidence" value="ECO:0007669"/>
    <property type="project" value="UniProtKB-UniRule"/>
</dbReference>
<dbReference type="PANTHER" id="PTHR22902">
    <property type="entry name" value="SESQUIPEDALIAN"/>
    <property type="match status" value="1"/>
</dbReference>
<dbReference type="SUPFAM" id="SSF50729">
    <property type="entry name" value="PH domain-like"/>
    <property type="match status" value="1"/>
</dbReference>
<name>A0AA97K733_EUBMA</name>
<dbReference type="PANTHER" id="PTHR22902:SF15">
    <property type="entry name" value="SESQUIPEDALIAN-2"/>
    <property type="match status" value="1"/>
</dbReference>
<dbReference type="AlphaFoldDB" id="A0AA97K733"/>
<keyword evidence="1" id="KW-0597">Phosphoprotein</keyword>
<organism evidence="3 4">
    <name type="scientific">Eublepharis macularius</name>
    <name type="common">Leopard gecko</name>
    <name type="synonym">Cyrtodactylus macularius</name>
    <dbReference type="NCBI Taxonomy" id="481883"/>
    <lineage>
        <taxon>Eukaryota</taxon>
        <taxon>Metazoa</taxon>
        <taxon>Chordata</taxon>
        <taxon>Craniata</taxon>
        <taxon>Vertebrata</taxon>
        <taxon>Euteleostomi</taxon>
        <taxon>Lepidosauria</taxon>
        <taxon>Squamata</taxon>
        <taxon>Bifurcata</taxon>
        <taxon>Gekkota</taxon>
        <taxon>Eublepharidae</taxon>
        <taxon>Eublepharinae</taxon>
        <taxon>Eublepharis</taxon>
    </lineage>
</organism>
<dbReference type="InterPro" id="IPR045188">
    <property type="entry name" value="Boi1/Boi2-like"/>
</dbReference>
<keyword evidence="1" id="KW-0333">Golgi apparatus</keyword>
<comment type="function">
    <text evidence="1">Plays a role in endocytic trafficking. Required for receptor recycling from endosomes, both to the trans-Golgi network and the plasma membrane.</text>
</comment>
<dbReference type="InterPro" id="IPR011993">
    <property type="entry name" value="PH-like_dom_sf"/>
</dbReference>
<protein>
    <recommendedName>
        <fullName evidence="1">Sesquipedalian</fullName>
        <shortName evidence="1">Ses</shortName>
    </recommendedName>
    <alternativeName>
        <fullName evidence="1">PH domain-containing endocytic trafficking adaptor</fullName>
    </alternativeName>
</protein>
<evidence type="ECO:0000313" key="4">
    <source>
        <dbReference type="RefSeq" id="XP_054850920.1"/>
    </source>
</evidence>
<reference evidence="4" key="1">
    <citation type="submission" date="2025-08" db="UniProtKB">
        <authorList>
            <consortium name="RefSeq"/>
        </authorList>
    </citation>
    <scope>IDENTIFICATION</scope>
    <source>
        <tissue evidence="4">Blood</tissue>
    </source>
</reference>
<dbReference type="GO" id="GO:0005829">
    <property type="term" value="C:cytosol"/>
    <property type="evidence" value="ECO:0007669"/>
    <property type="project" value="GOC"/>
</dbReference>
<accession>A0AA97K733</accession>